<sequence>MKPLPETKIPAMDQVLYPNLQTATLAMGCFWGAEAYFGAVGGVVRTRVGFAGGTTENPTYRTLADHIEVVQLEFNPKEVTYGQLLERFFNQHTPTKEPRKRQYTSAIFFHNPEQEEVARQVIKEAEGRLQEKLKTEMHSYKAFYLAEERHQKWKLRRVPEVLQELQKIYPDPEAFNNSPAVARVNGYVAGIGEKERFMEEMGSLGLSYPVQQVLLAHFLAQELGGFSFKL</sequence>
<dbReference type="NCBIfam" id="TIGR00401">
    <property type="entry name" value="msrA"/>
    <property type="match status" value="1"/>
</dbReference>
<accession>A0A5M8Q6T3</accession>
<dbReference type="EMBL" id="JBGOGF010000005">
    <property type="protein sequence ID" value="MFA1771895.1"/>
    <property type="molecule type" value="Genomic_DNA"/>
</dbReference>
<dbReference type="Pfam" id="PF01625">
    <property type="entry name" value="PMSR"/>
    <property type="match status" value="1"/>
</dbReference>
<name>A0A5M8Q6T3_9BACT</name>
<dbReference type="Gene3D" id="3.30.1060.10">
    <property type="entry name" value="Peptide methionine sulphoxide reductase MsrA"/>
    <property type="match status" value="1"/>
</dbReference>
<evidence type="ECO:0000256" key="4">
    <source>
        <dbReference type="HAMAP-Rule" id="MF_01401"/>
    </source>
</evidence>
<keyword evidence="1 4" id="KW-0560">Oxidoreductase</keyword>
<dbReference type="EMBL" id="VKKZ01000023">
    <property type="protein sequence ID" value="KAA6431645.1"/>
    <property type="molecule type" value="Genomic_DNA"/>
</dbReference>
<dbReference type="EC" id="1.8.4.11" evidence="4"/>
<evidence type="ECO:0000313" key="9">
    <source>
        <dbReference type="Proteomes" id="UP001570846"/>
    </source>
</evidence>
<dbReference type="InterPro" id="IPR002569">
    <property type="entry name" value="Met_Sox_Rdtase_MsrA_dom"/>
</dbReference>
<dbReference type="HAMAP" id="MF_01401">
    <property type="entry name" value="MsrA"/>
    <property type="match status" value="1"/>
</dbReference>
<dbReference type="SUPFAM" id="SSF55068">
    <property type="entry name" value="Peptide methionine sulfoxide reductase"/>
    <property type="match status" value="1"/>
</dbReference>
<evidence type="ECO:0000313" key="8">
    <source>
        <dbReference type="Proteomes" id="UP000323866"/>
    </source>
</evidence>
<comment type="similarity">
    <text evidence="4">Belongs to the MsrA Met sulfoxide reductase family.</text>
</comment>
<dbReference type="AlphaFoldDB" id="A0A5M8Q6T3"/>
<evidence type="ECO:0000256" key="2">
    <source>
        <dbReference type="ARBA" id="ARBA00047806"/>
    </source>
</evidence>
<dbReference type="PANTHER" id="PTHR43774:SF1">
    <property type="entry name" value="PEPTIDE METHIONINE SULFOXIDE REDUCTASE MSRA 2"/>
    <property type="match status" value="1"/>
</dbReference>
<reference evidence="6 8" key="1">
    <citation type="submission" date="2019-07" db="EMBL/GenBank/DDBJ databases">
        <authorList>
            <person name="Qu J.-H."/>
        </authorList>
    </citation>
    <scope>NUCLEOTIDE SEQUENCE [LARGE SCALE GENOMIC DNA]</scope>
    <source>
        <strain evidence="6 8">MDT1-10-3</strain>
    </source>
</reference>
<evidence type="ECO:0000313" key="6">
    <source>
        <dbReference type="EMBL" id="KAA6431645.1"/>
    </source>
</evidence>
<comment type="caution">
    <text evidence="6">The sequence shown here is derived from an EMBL/GenBank/DDBJ whole genome shotgun (WGS) entry which is preliminary data.</text>
</comment>
<dbReference type="PANTHER" id="PTHR43774">
    <property type="entry name" value="PEPTIDE METHIONINE SULFOXIDE REDUCTASE"/>
    <property type="match status" value="1"/>
</dbReference>
<reference evidence="6 8" key="2">
    <citation type="submission" date="2019-09" db="EMBL/GenBank/DDBJ databases">
        <title>A bacterium isolated from glacier soil.</title>
        <authorList>
            <person name="Liu Q."/>
        </authorList>
    </citation>
    <scope>NUCLEOTIDE SEQUENCE [LARGE SCALE GENOMIC DNA]</scope>
    <source>
        <strain evidence="6 8">MDT1-10-3</strain>
    </source>
</reference>
<organism evidence="6 8">
    <name type="scientific">Rufibacter glacialis</name>
    <dbReference type="NCBI Taxonomy" id="1259555"/>
    <lineage>
        <taxon>Bacteria</taxon>
        <taxon>Pseudomonadati</taxon>
        <taxon>Bacteroidota</taxon>
        <taxon>Cytophagia</taxon>
        <taxon>Cytophagales</taxon>
        <taxon>Hymenobacteraceae</taxon>
        <taxon>Rufibacter</taxon>
    </lineage>
</organism>
<keyword evidence="9" id="KW-1185">Reference proteome</keyword>
<dbReference type="Proteomes" id="UP001570846">
    <property type="component" value="Unassembled WGS sequence"/>
</dbReference>
<protein>
    <recommendedName>
        <fullName evidence="4">Peptide methionine sulfoxide reductase MsrA</fullName>
        <shortName evidence="4">Protein-methionine-S-oxide reductase</shortName>
        <ecNumber evidence="4">1.8.4.11</ecNumber>
    </recommendedName>
    <alternativeName>
        <fullName evidence="4">Peptide-methionine (S)-S-oxide reductase</fullName>
        <shortName evidence="4">Peptide Met(O) reductase</shortName>
    </alternativeName>
</protein>
<comment type="function">
    <text evidence="4">Has an important function as a repair enzyme for proteins that have been inactivated by oxidation. Catalyzes the reversible oxidation-reduction of methionine sulfoxide in proteins to methionine.</text>
</comment>
<dbReference type="RefSeq" id="WP_149099667.1">
    <property type="nucleotide sequence ID" value="NZ_BMMG01000006.1"/>
</dbReference>
<reference evidence="7 9" key="3">
    <citation type="submission" date="2024-08" db="EMBL/GenBank/DDBJ databases">
        <authorList>
            <person name="Wei W."/>
        </authorList>
    </citation>
    <scope>NUCLEOTIDE SEQUENCE [LARGE SCALE GENOMIC DNA]</scope>
    <source>
        <strain evidence="7 9">XU2</strain>
    </source>
</reference>
<evidence type="ECO:0000256" key="3">
    <source>
        <dbReference type="ARBA" id="ARBA00048782"/>
    </source>
</evidence>
<gene>
    <name evidence="4 6" type="primary">msrA</name>
    <name evidence="7" type="ORF">ACD591_11390</name>
    <name evidence="6" type="ORF">FOE74_16105</name>
</gene>
<evidence type="ECO:0000256" key="1">
    <source>
        <dbReference type="ARBA" id="ARBA00023002"/>
    </source>
</evidence>
<dbReference type="InterPro" id="IPR036509">
    <property type="entry name" value="Met_Sox_Rdtase_MsrA_sf"/>
</dbReference>
<feature type="active site" evidence="4">
    <location>
        <position position="29"/>
    </location>
</feature>
<dbReference type="GO" id="GO:0008113">
    <property type="term" value="F:peptide-methionine (S)-S-oxide reductase activity"/>
    <property type="evidence" value="ECO:0007669"/>
    <property type="project" value="UniProtKB-UniRule"/>
</dbReference>
<comment type="catalytic activity">
    <reaction evidence="2 4">
        <text>L-methionyl-[protein] + [thioredoxin]-disulfide + H2O = L-methionyl-(S)-S-oxide-[protein] + [thioredoxin]-dithiol</text>
        <dbReference type="Rhea" id="RHEA:14217"/>
        <dbReference type="Rhea" id="RHEA-COMP:10698"/>
        <dbReference type="Rhea" id="RHEA-COMP:10700"/>
        <dbReference type="Rhea" id="RHEA-COMP:12313"/>
        <dbReference type="Rhea" id="RHEA-COMP:12315"/>
        <dbReference type="ChEBI" id="CHEBI:15377"/>
        <dbReference type="ChEBI" id="CHEBI:16044"/>
        <dbReference type="ChEBI" id="CHEBI:29950"/>
        <dbReference type="ChEBI" id="CHEBI:44120"/>
        <dbReference type="ChEBI" id="CHEBI:50058"/>
        <dbReference type="EC" id="1.8.4.11"/>
    </reaction>
</comment>
<dbReference type="OrthoDB" id="4174719at2"/>
<proteinExistence type="inferred from homology"/>
<dbReference type="Proteomes" id="UP000323866">
    <property type="component" value="Unassembled WGS sequence"/>
</dbReference>
<evidence type="ECO:0000313" key="7">
    <source>
        <dbReference type="EMBL" id="MFA1771895.1"/>
    </source>
</evidence>
<dbReference type="PROSITE" id="PS51257">
    <property type="entry name" value="PROKAR_LIPOPROTEIN"/>
    <property type="match status" value="1"/>
</dbReference>
<feature type="domain" description="Peptide methionine sulphoxide reductase MsrA" evidence="5">
    <location>
        <begin position="22"/>
        <end position="154"/>
    </location>
</feature>
<comment type="catalytic activity">
    <reaction evidence="3 4">
        <text>[thioredoxin]-disulfide + L-methionine + H2O = L-methionine (S)-S-oxide + [thioredoxin]-dithiol</text>
        <dbReference type="Rhea" id="RHEA:19993"/>
        <dbReference type="Rhea" id="RHEA-COMP:10698"/>
        <dbReference type="Rhea" id="RHEA-COMP:10700"/>
        <dbReference type="ChEBI" id="CHEBI:15377"/>
        <dbReference type="ChEBI" id="CHEBI:29950"/>
        <dbReference type="ChEBI" id="CHEBI:50058"/>
        <dbReference type="ChEBI" id="CHEBI:57844"/>
        <dbReference type="ChEBI" id="CHEBI:58772"/>
        <dbReference type="EC" id="1.8.4.11"/>
    </reaction>
</comment>
<evidence type="ECO:0000259" key="5">
    <source>
        <dbReference type="Pfam" id="PF01625"/>
    </source>
</evidence>